<evidence type="ECO:0000256" key="7">
    <source>
        <dbReference type="ARBA" id="ARBA00023204"/>
    </source>
</evidence>
<dbReference type="InterPro" id="IPR027417">
    <property type="entry name" value="P-loop_NTPase"/>
</dbReference>
<evidence type="ECO:0000313" key="12">
    <source>
        <dbReference type="Proteomes" id="UP000010116"/>
    </source>
</evidence>
<evidence type="ECO:0000256" key="1">
    <source>
        <dbReference type="ARBA" id="ARBA00022741"/>
    </source>
</evidence>
<evidence type="ECO:0000259" key="9">
    <source>
        <dbReference type="PROSITE" id="PS51192"/>
    </source>
</evidence>
<evidence type="ECO:0000313" key="11">
    <source>
        <dbReference type="EMBL" id="EJP73914.1"/>
    </source>
</evidence>
<dbReference type="InterPro" id="IPR014001">
    <property type="entry name" value="Helicase_ATP-bd"/>
</dbReference>
<name>J4KT65_9GAMM</name>
<accession>J4KT65</accession>
<keyword evidence="2" id="KW-0227">DNA damage</keyword>
<dbReference type="Proteomes" id="UP000010116">
    <property type="component" value="Unassembled WGS sequence"/>
</dbReference>
<proteinExistence type="predicted"/>
<dbReference type="HOGENOM" id="CLU_005122_7_1_6"/>
<dbReference type="InterPro" id="IPR001650">
    <property type="entry name" value="Helicase_C-like"/>
</dbReference>
<dbReference type="GO" id="GO:0003677">
    <property type="term" value="F:DNA binding"/>
    <property type="evidence" value="ECO:0007669"/>
    <property type="project" value="UniProtKB-KW"/>
</dbReference>
<dbReference type="Gene3D" id="3.40.50.300">
    <property type="entry name" value="P-loop containing nucleotide triphosphate hydrolases"/>
    <property type="match status" value="2"/>
</dbReference>
<keyword evidence="7" id="KW-0234">DNA repair</keyword>
<sequence length="685" mass="77316">MATFDLENIPGIGLNTKNKLLKLGISNSRDLCFHLPVSYQDKTKLQNISQLNHDDFGYIECEILNKKILYKPRKIMIINAISNGEKVSIKFFYFNPGMIKIFKEKNFVRLYGQIKNGLYGKEMIHPECEVVNKDTKISNTLTSIYRTVKGVSQNKLRSFIKFSVQNIGDEDNDINLKKYGFDEINLLESLKQIHFPDKSIKKEDILPGGNHPARRRLIKEELLAFQLGMLSLKERRKKSKARSYKSIGEWTKNIETNMPFNLTGSQLKVINEIKKDLTETSPMMRLVQGDVGSGKTAVALMAASLVADKSDQVALMAPTTILAEQHYLSTLNFFKGKESQIALLTSSTPSKERDKILNKLFLNEIKIIIGTHALFQKDVEYADLGLIIIDEQHRFGVNQRLALKSQNSNKKYIPHHLTLTATPIPRTLSMSIYANMSISIIDELPPGRKEITTSSMGMNKKNELIKRLNEACAQGSQAYWVCALVEESDVINANPIEETFNEIKKNYPNLACEYIHGSMKADQKNKIINNFKNGITKLLIATTVIEVGVDVPNADIIVIENCERFGLAQLHQLRGRVGRGDKQSNCVLLHNENIGENAAKRIEVLKGTNDGFEIAEQDLEIRGPGEIMGQEQTGVVPFKYVDLVRDSKFIEESTDLAKQIISDDKKLTDKLIQRWLSGSIDYADA</sequence>
<dbReference type="EMBL" id="JH611164">
    <property type="protein sequence ID" value="EJP73914.1"/>
    <property type="molecule type" value="Genomic_DNA"/>
</dbReference>
<dbReference type="GO" id="GO:0003678">
    <property type="term" value="F:DNA helicase activity"/>
    <property type="evidence" value="ECO:0007669"/>
    <property type="project" value="TreeGrafter"/>
</dbReference>
<evidence type="ECO:0000256" key="3">
    <source>
        <dbReference type="ARBA" id="ARBA00022801"/>
    </source>
</evidence>
<dbReference type="PANTHER" id="PTHR47964">
    <property type="entry name" value="ATP-DEPENDENT DNA HELICASE HOMOLOG RECG, CHLOROPLASTIC"/>
    <property type="match status" value="1"/>
</dbReference>
<dbReference type="SUPFAM" id="SSF52540">
    <property type="entry name" value="P-loop containing nucleoside triphosphate hydrolases"/>
    <property type="match status" value="2"/>
</dbReference>
<protein>
    <recommendedName>
        <fullName evidence="8">Probable DNA 3'-5' helicase RecG</fullName>
    </recommendedName>
</protein>
<dbReference type="AlphaFoldDB" id="J4KT65"/>
<keyword evidence="4 11" id="KW-0347">Helicase</keyword>
<dbReference type="InterPro" id="IPR045562">
    <property type="entry name" value="RecG_dom3_C"/>
</dbReference>
<dbReference type="PANTHER" id="PTHR47964:SF1">
    <property type="entry name" value="ATP-DEPENDENT DNA HELICASE HOMOLOG RECG, CHLOROPLASTIC"/>
    <property type="match status" value="1"/>
</dbReference>
<evidence type="ECO:0000259" key="10">
    <source>
        <dbReference type="PROSITE" id="PS51194"/>
    </source>
</evidence>
<dbReference type="PROSITE" id="PS51194">
    <property type="entry name" value="HELICASE_CTER"/>
    <property type="match status" value="1"/>
</dbReference>
<dbReference type="NCBIfam" id="NF008163">
    <property type="entry name" value="PRK10917.1-1"/>
    <property type="match status" value="1"/>
</dbReference>
<feature type="domain" description="Helicase ATP-binding" evidence="9">
    <location>
        <begin position="276"/>
        <end position="441"/>
    </location>
</feature>
<dbReference type="Pfam" id="PF17191">
    <property type="entry name" value="RecG_wedge"/>
    <property type="match status" value="1"/>
</dbReference>
<evidence type="ECO:0000256" key="2">
    <source>
        <dbReference type="ARBA" id="ARBA00022763"/>
    </source>
</evidence>
<keyword evidence="1" id="KW-0547">Nucleotide-binding</keyword>
<organism evidence="11 12">
    <name type="scientific">SAR86 cluster bacterium SAR86B</name>
    <dbReference type="NCBI Taxonomy" id="1123867"/>
    <lineage>
        <taxon>Bacteria</taxon>
        <taxon>Pseudomonadati</taxon>
        <taxon>Pseudomonadota</taxon>
        <taxon>Gammaproteobacteria</taxon>
        <taxon>SAR86 cluster</taxon>
    </lineage>
</organism>
<keyword evidence="3" id="KW-0378">Hydrolase</keyword>
<dbReference type="PROSITE" id="PS51192">
    <property type="entry name" value="HELICASE_ATP_BIND_1"/>
    <property type="match status" value="1"/>
</dbReference>
<reference evidence="11 12" key="1">
    <citation type="journal article" date="2012" name="ISME J.">
        <title>Genomic insights to SAR86, an abundant and uncultivated marine bacterial lineage.</title>
        <authorList>
            <person name="Dupont C.L."/>
            <person name="Rusch D.B."/>
            <person name="Yooseph S."/>
            <person name="Lombardo M.J."/>
            <person name="Richter R.A."/>
            <person name="Valas R."/>
            <person name="Novotny M."/>
            <person name="Yee-Greenbaum J."/>
            <person name="Selengut J.D."/>
            <person name="Haft D.H."/>
            <person name="Halpern A.L."/>
            <person name="Lasken R.S."/>
            <person name="Nealson K."/>
            <person name="Friedman R."/>
            <person name="Venter J.C."/>
        </authorList>
    </citation>
    <scope>NUCLEOTIDE SEQUENCE [LARGE SCALE GENOMIC DNA]</scope>
</reference>
<dbReference type="SUPFAM" id="SSF50249">
    <property type="entry name" value="Nucleic acid-binding proteins"/>
    <property type="match status" value="1"/>
</dbReference>
<evidence type="ECO:0000256" key="4">
    <source>
        <dbReference type="ARBA" id="ARBA00022806"/>
    </source>
</evidence>
<dbReference type="Pfam" id="PF00271">
    <property type="entry name" value="Helicase_C"/>
    <property type="match status" value="1"/>
</dbReference>
<dbReference type="CDD" id="cd04488">
    <property type="entry name" value="RecG_wedge_OBF"/>
    <property type="match status" value="1"/>
</dbReference>
<dbReference type="Gene3D" id="2.40.50.140">
    <property type="entry name" value="Nucleic acid-binding proteins"/>
    <property type="match status" value="1"/>
</dbReference>
<dbReference type="GO" id="GO:0016787">
    <property type="term" value="F:hydrolase activity"/>
    <property type="evidence" value="ECO:0007669"/>
    <property type="project" value="UniProtKB-KW"/>
</dbReference>
<evidence type="ECO:0000256" key="6">
    <source>
        <dbReference type="ARBA" id="ARBA00023125"/>
    </source>
</evidence>
<feature type="domain" description="Helicase C-terminal" evidence="10">
    <location>
        <begin position="464"/>
        <end position="620"/>
    </location>
</feature>
<dbReference type="GO" id="GO:0006281">
    <property type="term" value="P:DNA repair"/>
    <property type="evidence" value="ECO:0007669"/>
    <property type="project" value="UniProtKB-KW"/>
</dbReference>
<dbReference type="InterPro" id="IPR012340">
    <property type="entry name" value="NA-bd_OB-fold"/>
</dbReference>
<dbReference type="Pfam" id="PF00270">
    <property type="entry name" value="DEAD"/>
    <property type="match status" value="1"/>
</dbReference>
<dbReference type="SMART" id="SM00490">
    <property type="entry name" value="HELICc"/>
    <property type="match status" value="1"/>
</dbReference>
<evidence type="ECO:0000256" key="8">
    <source>
        <dbReference type="ARBA" id="ARBA00049819"/>
    </source>
</evidence>
<dbReference type="InterPro" id="IPR047112">
    <property type="entry name" value="RecG/Mfd"/>
</dbReference>
<dbReference type="Pfam" id="PF19833">
    <property type="entry name" value="RecG_dom3_C"/>
    <property type="match status" value="1"/>
</dbReference>
<keyword evidence="5" id="KW-0067">ATP-binding</keyword>
<dbReference type="GO" id="GO:0005524">
    <property type="term" value="F:ATP binding"/>
    <property type="evidence" value="ECO:0007669"/>
    <property type="project" value="UniProtKB-KW"/>
</dbReference>
<keyword evidence="6" id="KW-0238">DNA-binding</keyword>
<evidence type="ECO:0000256" key="5">
    <source>
        <dbReference type="ARBA" id="ARBA00022840"/>
    </source>
</evidence>
<gene>
    <name evidence="11" type="ORF">NT02SARS_0540</name>
</gene>
<dbReference type="InterPro" id="IPR011545">
    <property type="entry name" value="DEAD/DEAH_box_helicase_dom"/>
</dbReference>
<dbReference type="CDD" id="cd17992">
    <property type="entry name" value="DEXHc_RecG"/>
    <property type="match status" value="1"/>
</dbReference>
<dbReference type="SMART" id="SM00487">
    <property type="entry name" value="DEXDc"/>
    <property type="match status" value="1"/>
</dbReference>
<dbReference type="InterPro" id="IPR033454">
    <property type="entry name" value="RecG_wedge"/>
</dbReference>